<dbReference type="Pfam" id="PF01522">
    <property type="entry name" value="Polysacc_deac_1"/>
    <property type="match status" value="1"/>
</dbReference>
<dbReference type="eggNOG" id="COG0726">
    <property type="taxonomic scope" value="Bacteria"/>
</dbReference>
<feature type="domain" description="NodB homology" evidence="2">
    <location>
        <begin position="51"/>
        <end position="295"/>
    </location>
</feature>
<dbReference type="Gene3D" id="3.20.20.370">
    <property type="entry name" value="Glycoside hydrolase/deacetylase"/>
    <property type="match status" value="1"/>
</dbReference>
<dbReference type="Proteomes" id="UP000005496">
    <property type="component" value="Unassembled WGS sequence"/>
</dbReference>
<reference evidence="3" key="1">
    <citation type="submission" date="2010-05" db="EMBL/GenBank/DDBJ databases">
        <title>The draft genome of Desulfonatronospira thiodismutans ASO3-1.</title>
        <authorList>
            <consortium name="US DOE Joint Genome Institute (JGI-PGF)"/>
            <person name="Lucas S."/>
            <person name="Copeland A."/>
            <person name="Lapidus A."/>
            <person name="Cheng J.-F."/>
            <person name="Bruce D."/>
            <person name="Goodwin L."/>
            <person name="Pitluck S."/>
            <person name="Chertkov O."/>
            <person name="Brettin T."/>
            <person name="Detter J.C."/>
            <person name="Han C."/>
            <person name="Land M.L."/>
            <person name="Hauser L."/>
            <person name="Kyrpides N."/>
            <person name="Mikhailova N."/>
            <person name="Muyzer G."/>
            <person name="Woyke T."/>
        </authorList>
    </citation>
    <scope>NUCLEOTIDE SEQUENCE [LARGE SCALE GENOMIC DNA]</scope>
    <source>
        <strain evidence="3">ASO3-1</strain>
    </source>
</reference>
<evidence type="ECO:0000313" key="4">
    <source>
        <dbReference type="Proteomes" id="UP000005496"/>
    </source>
</evidence>
<protein>
    <submittedName>
        <fullName evidence="3">Polysaccharide deacetylase</fullName>
    </submittedName>
</protein>
<dbReference type="OrthoDB" id="9776235at2"/>
<accession>D6SKW0</accession>
<comment type="caution">
    <text evidence="3">The sequence shown here is derived from an EMBL/GenBank/DDBJ whole genome shotgun (WGS) entry which is preliminary data.</text>
</comment>
<dbReference type="GO" id="GO:0005975">
    <property type="term" value="P:carbohydrate metabolic process"/>
    <property type="evidence" value="ECO:0007669"/>
    <property type="project" value="InterPro"/>
</dbReference>
<proteinExistence type="predicted"/>
<evidence type="ECO:0000259" key="2">
    <source>
        <dbReference type="PROSITE" id="PS51677"/>
    </source>
</evidence>
<dbReference type="PANTHER" id="PTHR34216">
    <property type="match status" value="1"/>
</dbReference>
<evidence type="ECO:0000313" key="3">
    <source>
        <dbReference type="EMBL" id="EFI35321.1"/>
    </source>
</evidence>
<dbReference type="PANTHER" id="PTHR34216:SF7">
    <property type="entry name" value="POLY-BETA-1,6-N-ACETYL-D-GLUCOSAMINE N-DEACETYLASE"/>
    <property type="match status" value="1"/>
</dbReference>
<dbReference type="AlphaFoldDB" id="D6SKW0"/>
<gene>
    <name evidence="3" type="ORF">Dthio_PD2736</name>
</gene>
<dbReference type="InterPro" id="IPR011330">
    <property type="entry name" value="Glyco_hydro/deAcase_b/a-brl"/>
</dbReference>
<keyword evidence="4" id="KW-1185">Reference proteome</keyword>
<keyword evidence="1" id="KW-0732">Signal</keyword>
<dbReference type="RefSeq" id="WP_008868453.1">
    <property type="nucleotide sequence ID" value="NZ_ACJN02000001.1"/>
</dbReference>
<organism evidence="3 4">
    <name type="scientific">Desulfonatronospira thiodismutans ASO3-1</name>
    <dbReference type="NCBI Taxonomy" id="555779"/>
    <lineage>
        <taxon>Bacteria</taxon>
        <taxon>Pseudomonadati</taxon>
        <taxon>Thermodesulfobacteriota</taxon>
        <taxon>Desulfovibrionia</taxon>
        <taxon>Desulfovibrionales</taxon>
        <taxon>Desulfonatronovibrionaceae</taxon>
        <taxon>Desulfonatronospira</taxon>
    </lineage>
</organism>
<dbReference type="CDD" id="cd10918">
    <property type="entry name" value="CE4_NodB_like_5s_6s"/>
    <property type="match status" value="1"/>
</dbReference>
<name>D6SKW0_9BACT</name>
<dbReference type="PROSITE" id="PS51677">
    <property type="entry name" value="NODB"/>
    <property type="match status" value="1"/>
</dbReference>
<evidence type="ECO:0000256" key="1">
    <source>
        <dbReference type="ARBA" id="ARBA00022729"/>
    </source>
</evidence>
<dbReference type="InterPro" id="IPR051398">
    <property type="entry name" value="Polysacch_Deacetylase"/>
</dbReference>
<dbReference type="EMBL" id="ACJN02000001">
    <property type="protein sequence ID" value="EFI35321.1"/>
    <property type="molecule type" value="Genomic_DNA"/>
</dbReference>
<dbReference type="GO" id="GO:0016810">
    <property type="term" value="F:hydrolase activity, acting on carbon-nitrogen (but not peptide) bonds"/>
    <property type="evidence" value="ECO:0007669"/>
    <property type="project" value="InterPro"/>
</dbReference>
<dbReference type="SUPFAM" id="SSF88713">
    <property type="entry name" value="Glycoside hydrolase/deacetylase"/>
    <property type="match status" value="1"/>
</dbReference>
<sequence length="295" mass="33533">MKFLPNTVINFHAIHDPEWMDSVLSLLKKCYHVIPIHELERFYFGSHPLKNTCHLTFDDGDATFYRNAIPLLKKHNVSASIYVSPKAIREGGNFWFQEIRGYDEHKLVAIARKRTKNLNISQDIANEAIFKSLPLDMIWDIIEEYRQETGTPPKPATNMSTEHLREVQNSGLVAIGAHTQNHPILSNENDQTAEQEILGSITELADLLSSEVRYFAYPNGRPGADFGQREMDILSKAGIKIAFSTEKKRFSHKDNPLAVPRNGLTYGNNAFVLAKLMAGSKWDLLKKMKTPLKTR</sequence>
<dbReference type="InterPro" id="IPR002509">
    <property type="entry name" value="NODB_dom"/>
</dbReference>